<dbReference type="SUPFAM" id="SSF101148">
    <property type="entry name" value="Plant invertase/pectin methylesterase inhibitor"/>
    <property type="match status" value="1"/>
</dbReference>
<sequence length="197" mass="21755">KHALSMTMSNIVLLLLVLAPLRMAAASSDCIPGGQHMEASFACSMMWLSKPQQDLCVRIMIWGGIDMSVSHKEDQTGYVTLAAWFAVESFEVTRIAARNQLSHNTSLSGQERHAYEGCMKDYALAGRSITRVANEMLPSCRFTHLSYEYNHALNSIVSCMNRLSALTQVNTPLYPMVLADQDKAVLAYHLATLIGVV</sequence>
<name>A0A453E1M7_AEGTS</name>
<dbReference type="InterPro" id="IPR035513">
    <property type="entry name" value="Invertase/methylesterase_inhib"/>
</dbReference>
<proteinExistence type="predicted"/>
<protein>
    <recommendedName>
        <fullName evidence="4">Pectinesterase inhibitor domain-containing protein</fullName>
    </recommendedName>
</protein>
<dbReference type="PANTHER" id="PTHR34838">
    <property type="entry name" value="OS08G0142100 PROTEIN-RELATED"/>
    <property type="match status" value="1"/>
</dbReference>
<reference evidence="2" key="3">
    <citation type="journal article" date="2017" name="Nature">
        <title>Genome sequence of the progenitor of the wheat D genome Aegilops tauschii.</title>
        <authorList>
            <person name="Luo M.C."/>
            <person name="Gu Y.Q."/>
            <person name="Puiu D."/>
            <person name="Wang H."/>
            <person name="Twardziok S.O."/>
            <person name="Deal K.R."/>
            <person name="Huo N."/>
            <person name="Zhu T."/>
            <person name="Wang L."/>
            <person name="Wang Y."/>
            <person name="McGuire P.E."/>
            <person name="Liu S."/>
            <person name="Long H."/>
            <person name="Ramasamy R.K."/>
            <person name="Rodriguez J.C."/>
            <person name="Van S.L."/>
            <person name="Yuan L."/>
            <person name="Wang Z."/>
            <person name="Xia Z."/>
            <person name="Xiao L."/>
            <person name="Anderson O.D."/>
            <person name="Ouyang S."/>
            <person name="Liang Y."/>
            <person name="Zimin A.V."/>
            <person name="Pertea G."/>
            <person name="Qi P."/>
            <person name="Bennetzen J.L."/>
            <person name="Dai X."/>
            <person name="Dawson M.W."/>
            <person name="Muller H.G."/>
            <person name="Kugler K."/>
            <person name="Rivarola-Duarte L."/>
            <person name="Spannagl M."/>
            <person name="Mayer K.F.X."/>
            <person name="Lu F.H."/>
            <person name="Bevan M.W."/>
            <person name="Leroy P."/>
            <person name="Li P."/>
            <person name="You F.M."/>
            <person name="Sun Q."/>
            <person name="Liu Z."/>
            <person name="Lyons E."/>
            <person name="Wicker T."/>
            <person name="Salzberg S.L."/>
            <person name="Devos K.M."/>
            <person name="Dvorak J."/>
        </authorList>
    </citation>
    <scope>NUCLEOTIDE SEQUENCE [LARGE SCALE GENOMIC DNA]</scope>
    <source>
        <strain evidence="2">cv. AL8/78</strain>
    </source>
</reference>
<keyword evidence="1" id="KW-0732">Signal</keyword>
<dbReference type="Gramene" id="AET3Gv20188000.1">
    <property type="protein sequence ID" value="AET3Gv20188000.1"/>
    <property type="gene ID" value="AET3Gv20188000"/>
</dbReference>
<feature type="chain" id="PRO_5018987711" description="Pectinesterase inhibitor domain-containing protein" evidence="1">
    <location>
        <begin position="27"/>
        <end position="197"/>
    </location>
</feature>
<dbReference type="Proteomes" id="UP000015105">
    <property type="component" value="Chromosome 3D"/>
</dbReference>
<dbReference type="EnsemblPlants" id="AET3Gv20188000.1">
    <property type="protein sequence ID" value="AET3Gv20188000.1"/>
    <property type="gene ID" value="AET3Gv20188000"/>
</dbReference>
<evidence type="ECO:0000313" key="3">
    <source>
        <dbReference type="Proteomes" id="UP000015105"/>
    </source>
</evidence>
<reference evidence="3" key="2">
    <citation type="journal article" date="2017" name="Nat. Plants">
        <title>The Aegilops tauschii genome reveals multiple impacts of transposons.</title>
        <authorList>
            <person name="Zhao G."/>
            <person name="Zou C."/>
            <person name="Li K."/>
            <person name="Wang K."/>
            <person name="Li T."/>
            <person name="Gao L."/>
            <person name="Zhang X."/>
            <person name="Wang H."/>
            <person name="Yang Z."/>
            <person name="Liu X."/>
            <person name="Jiang W."/>
            <person name="Mao L."/>
            <person name="Kong X."/>
            <person name="Jiao Y."/>
            <person name="Jia J."/>
        </authorList>
    </citation>
    <scope>NUCLEOTIDE SEQUENCE [LARGE SCALE GENOMIC DNA]</scope>
    <source>
        <strain evidence="3">cv. AL8/78</strain>
    </source>
</reference>
<feature type="signal peptide" evidence="1">
    <location>
        <begin position="1"/>
        <end position="26"/>
    </location>
</feature>
<accession>A0A453E1M7</accession>
<dbReference type="AlphaFoldDB" id="A0A453E1M7"/>
<evidence type="ECO:0000256" key="1">
    <source>
        <dbReference type="SAM" id="SignalP"/>
    </source>
</evidence>
<reference evidence="3" key="1">
    <citation type="journal article" date="2014" name="Science">
        <title>Ancient hybridizations among the ancestral genomes of bread wheat.</title>
        <authorList>
            <consortium name="International Wheat Genome Sequencing Consortium,"/>
            <person name="Marcussen T."/>
            <person name="Sandve S.R."/>
            <person name="Heier L."/>
            <person name="Spannagl M."/>
            <person name="Pfeifer M."/>
            <person name="Jakobsen K.S."/>
            <person name="Wulff B.B."/>
            <person name="Steuernagel B."/>
            <person name="Mayer K.F."/>
            <person name="Olsen O.A."/>
        </authorList>
    </citation>
    <scope>NUCLEOTIDE SEQUENCE [LARGE SCALE GENOMIC DNA]</scope>
    <source>
        <strain evidence="3">cv. AL8/78</strain>
    </source>
</reference>
<evidence type="ECO:0008006" key="4">
    <source>
        <dbReference type="Google" id="ProtNLM"/>
    </source>
</evidence>
<reference evidence="2" key="5">
    <citation type="journal article" date="2021" name="G3 (Bethesda)">
        <title>Aegilops tauschii genome assembly Aet v5.0 features greater sequence contiguity and improved annotation.</title>
        <authorList>
            <person name="Wang L."/>
            <person name="Zhu T."/>
            <person name="Rodriguez J.C."/>
            <person name="Deal K.R."/>
            <person name="Dubcovsky J."/>
            <person name="McGuire P.E."/>
            <person name="Lux T."/>
            <person name="Spannagl M."/>
            <person name="Mayer K.F.X."/>
            <person name="Baldrich P."/>
            <person name="Meyers B.C."/>
            <person name="Huo N."/>
            <person name="Gu Y.Q."/>
            <person name="Zhou H."/>
            <person name="Devos K.M."/>
            <person name="Bennetzen J.L."/>
            <person name="Unver T."/>
            <person name="Budak H."/>
            <person name="Gulick P.J."/>
            <person name="Galiba G."/>
            <person name="Kalapos B."/>
            <person name="Nelson D.R."/>
            <person name="Li P."/>
            <person name="You F.M."/>
            <person name="Luo M.C."/>
            <person name="Dvorak J."/>
        </authorList>
    </citation>
    <scope>NUCLEOTIDE SEQUENCE [LARGE SCALE GENOMIC DNA]</scope>
    <source>
        <strain evidence="2">cv. AL8/78</strain>
    </source>
</reference>
<dbReference type="PANTHER" id="PTHR34838:SF5">
    <property type="entry name" value="PECTINESTERASE INHIBITOR DOMAIN-CONTAINING PROTEIN"/>
    <property type="match status" value="1"/>
</dbReference>
<keyword evidence="3" id="KW-1185">Reference proteome</keyword>
<reference evidence="2" key="4">
    <citation type="submission" date="2019-03" db="UniProtKB">
        <authorList>
            <consortium name="EnsemblPlants"/>
        </authorList>
    </citation>
    <scope>IDENTIFICATION</scope>
</reference>
<evidence type="ECO:0000313" key="2">
    <source>
        <dbReference type="EnsemblPlants" id="AET3Gv20188000.1"/>
    </source>
</evidence>
<organism evidence="2 3">
    <name type="scientific">Aegilops tauschii subsp. strangulata</name>
    <name type="common">Goatgrass</name>
    <dbReference type="NCBI Taxonomy" id="200361"/>
    <lineage>
        <taxon>Eukaryota</taxon>
        <taxon>Viridiplantae</taxon>
        <taxon>Streptophyta</taxon>
        <taxon>Embryophyta</taxon>
        <taxon>Tracheophyta</taxon>
        <taxon>Spermatophyta</taxon>
        <taxon>Magnoliopsida</taxon>
        <taxon>Liliopsida</taxon>
        <taxon>Poales</taxon>
        <taxon>Poaceae</taxon>
        <taxon>BOP clade</taxon>
        <taxon>Pooideae</taxon>
        <taxon>Triticodae</taxon>
        <taxon>Triticeae</taxon>
        <taxon>Triticinae</taxon>
        <taxon>Aegilops</taxon>
    </lineage>
</organism>